<sequence>MKKIIAMTLLFLSAFTIPAFAAEAPPILEKGIIEVTVGSEGSDVTEQLTLTNLAGFPDGTVEHVFTNLGSTSDLTITAEGEELDFEVVEDEIINKVIVTLPEGAGDGFSYNISYSYTGSENRIPIVIPAASTDGNGNDVLLRVTIPEGQYLQSSFPIIDVGETGTLEEYMMNIPNFVNLEISSSPPGFLNPINLWTIFGLVIILGFIGAMAYSLFKPAKKTGGSVNA</sequence>
<evidence type="ECO:0000313" key="4">
    <source>
        <dbReference type="Proteomes" id="UP001172142"/>
    </source>
</evidence>
<keyword evidence="1" id="KW-0472">Membrane</keyword>
<comment type="caution">
    <text evidence="3">The sequence shown here is derived from an EMBL/GenBank/DDBJ whole genome shotgun (WGS) entry which is preliminary data.</text>
</comment>
<feature type="chain" id="PRO_5045369887" evidence="2">
    <location>
        <begin position="22"/>
        <end position="227"/>
    </location>
</feature>
<keyword evidence="1" id="KW-0812">Transmembrane</keyword>
<dbReference type="EMBL" id="JAUJWU010000003">
    <property type="protein sequence ID" value="MDN7246159.1"/>
    <property type="molecule type" value="Genomic_DNA"/>
</dbReference>
<evidence type="ECO:0000256" key="1">
    <source>
        <dbReference type="SAM" id="Phobius"/>
    </source>
</evidence>
<accession>A0ABT8NE39</accession>
<protein>
    <submittedName>
        <fullName evidence="3">Uncharacterized protein</fullName>
    </submittedName>
</protein>
<evidence type="ECO:0000313" key="3">
    <source>
        <dbReference type="EMBL" id="MDN7246159.1"/>
    </source>
</evidence>
<organism evidence="3 4">
    <name type="scientific">Planococcus shenhongbingii</name>
    <dbReference type="NCBI Taxonomy" id="3058398"/>
    <lineage>
        <taxon>Bacteria</taxon>
        <taxon>Bacillati</taxon>
        <taxon>Bacillota</taxon>
        <taxon>Bacilli</taxon>
        <taxon>Bacillales</taxon>
        <taxon>Caryophanaceae</taxon>
        <taxon>Planococcus</taxon>
    </lineage>
</organism>
<dbReference type="RefSeq" id="WP_301856753.1">
    <property type="nucleotide sequence ID" value="NZ_JAUJWU010000003.1"/>
</dbReference>
<keyword evidence="4" id="KW-1185">Reference proteome</keyword>
<feature type="transmembrane region" description="Helical" evidence="1">
    <location>
        <begin position="192"/>
        <end position="215"/>
    </location>
</feature>
<dbReference type="Proteomes" id="UP001172142">
    <property type="component" value="Unassembled WGS sequence"/>
</dbReference>
<feature type="signal peptide" evidence="2">
    <location>
        <begin position="1"/>
        <end position="21"/>
    </location>
</feature>
<proteinExistence type="predicted"/>
<evidence type="ECO:0000256" key="2">
    <source>
        <dbReference type="SAM" id="SignalP"/>
    </source>
</evidence>
<reference evidence="3 4" key="1">
    <citation type="submission" date="2023-07" db="EMBL/GenBank/DDBJ databases">
        <title>Novel species in genus Planococcus.</title>
        <authorList>
            <person name="Ning S."/>
        </authorList>
    </citation>
    <scope>NUCLEOTIDE SEQUENCE [LARGE SCALE GENOMIC DNA]</scope>
    <source>
        <strain evidence="3 4">N017</strain>
    </source>
</reference>
<name>A0ABT8NE39_9BACL</name>
<keyword evidence="2" id="KW-0732">Signal</keyword>
<gene>
    <name evidence="3" type="ORF">QWY13_11750</name>
</gene>
<keyword evidence="1" id="KW-1133">Transmembrane helix</keyword>